<feature type="region of interest" description="Disordered" evidence="1">
    <location>
        <begin position="513"/>
        <end position="535"/>
    </location>
</feature>
<dbReference type="AlphaFoldDB" id="A0A507R2B5"/>
<keyword evidence="3" id="KW-1185">Reference proteome</keyword>
<comment type="caution">
    <text evidence="2">The sequence shown here is derived from an EMBL/GenBank/DDBJ whole genome shotgun (WGS) entry which is preliminary data.</text>
</comment>
<dbReference type="SUPFAM" id="SSF52047">
    <property type="entry name" value="RNI-like"/>
    <property type="match status" value="1"/>
</dbReference>
<feature type="region of interest" description="Disordered" evidence="1">
    <location>
        <begin position="596"/>
        <end position="615"/>
    </location>
</feature>
<accession>A0A507R2B5</accession>
<name>A0A507R2B5_MONPU</name>
<dbReference type="EMBL" id="VIFY01000006">
    <property type="protein sequence ID" value="TQB76833.1"/>
    <property type="molecule type" value="Genomic_DNA"/>
</dbReference>
<gene>
    <name evidence="2" type="ORF">MPDQ_006610</name>
</gene>
<dbReference type="OrthoDB" id="3210378at2759"/>
<dbReference type="Proteomes" id="UP000319663">
    <property type="component" value="Unassembled WGS sequence"/>
</dbReference>
<dbReference type="Gene3D" id="3.80.10.10">
    <property type="entry name" value="Ribonuclease Inhibitor"/>
    <property type="match status" value="1"/>
</dbReference>
<proteinExistence type="predicted"/>
<evidence type="ECO:0000256" key="1">
    <source>
        <dbReference type="SAM" id="MobiDB-lite"/>
    </source>
</evidence>
<sequence>MSVVASSRPDTAAVPYGSMPQDAHVPHYHPTSPYVAPARSVSSRFSSTSSINSINTTFSVSSAPASFSPISPTPPFLPYSTASRLPHTAESPFRRLPPNVYASILNHLEYLHTGPRQAGCITCFQRDLHSLSLTCRSWEKAVRAKLYNRIHILGNDSPYQLKKYRLKRGSRLKLLRRTLRERKLLANLVLELRVPQVDMLVGKGTQWQEYRDLVASVVMVCPNLERLLGLSIPYNHEFDRLTYALSTRKKLREHTWILGEPSEISEGSPRSSSCPGSLGPLEMFEFLNYHVAWMNLQTLMLYAINERSALEPSVFLRMFNLLPSLRNLCISSFNADAFGDSTLVCLPPLESLRLEHLPGVTDSGLSQYSSCSEAHSLKSLTLIELSIDSLLVISKMLASLPQLERFTIVQSNKSPTLPDGELVFQPLLASSSLKHLHWDISSPRSTIALSKFDPTSLLKSPRHSDSPNSHLAQSILAGGFPCIETLRAPSDIEPLGALQNVCQPIPKGQAILPSDRYSLPRSSHGSVSTRGSALPAGNNLTSARIRAQTLIEMAAKDTEAGVEVVITDYSDSYVPDISPDDASSIDEDESEVGIDELGGVASQPQPKASDSRSEGVEGPVILHEFRLPAFMGRVGVKDVQNLPIPRFILHPDIPGADVDGGLVRWRHLLSSNQSLTYAAGIGTNCFANRSTSSFSPIEEPPPSPASSRFGWGSIGSRSTVASSPVTSTSPSTPISMPSPIVPPWDRDTCTGSWNSRHKNGRDWWYHIERDRPGSVEIIDLQQFF</sequence>
<dbReference type="STRING" id="5098.A0A507R2B5"/>
<protein>
    <recommendedName>
        <fullName evidence="4">F-box domain-containing protein</fullName>
    </recommendedName>
</protein>
<reference evidence="2 3" key="1">
    <citation type="submission" date="2019-06" db="EMBL/GenBank/DDBJ databases">
        <title>Wine fermentation using esterase from Monascus purpureus.</title>
        <authorList>
            <person name="Geng C."/>
            <person name="Zhang Y."/>
        </authorList>
    </citation>
    <scope>NUCLEOTIDE SEQUENCE [LARGE SCALE GENOMIC DNA]</scope>
    <source>
        <strain evidence="2">HQ1</strain>
    </source>
</reference>
<evidence type="ECO:0000313" key="2">
    <source>
        <dbReference type="EMBL" id="TQB76833.1"/>
    </source>
</evidence>
<evidence type="ECO:0008006" key="4">
    <source>
        <dbReference type="Google" id="ProtNLM"/>
    </source>
</evidence>
<organism evidence="2 3">
    <name type="scientific">Monascus purpureus</name>
    <name type="common">Red mold</name>
    <name type="synonym">Monascus anka</name>
    <dbReference type="NCBI Taxonomy" id="5098"/>
    <lineage>
        <taxon>Eukaryota</taxon>
        <taxon>Fungi</taxon>
        <taxon>Dikarya</taxon>
        <taxon>Ascomycota</taxon>
        <taxon>Pezizomycotina</taxon>
        <taxon>Eurotiomycetes</taxon>
        <taxon>Eurotiomycetidae</taxon>
        <taxon>Eurotiales</taxon>
        <taxon>Aspergillaceae</taxon>
        <taxon>Monascus</taxon>
    </lineage>
</organism>
<evidence type="ECO:0000313" key="3">
    <source>
        <dbReference type="Proteomes" id="UP000319663"/>
    </source>
</evidence>
<feature type="region of interest" description="Disordered" evidence="1">
    <location>
        <begin position="691"/>
        <end position="741"/>
    </location>
</feature>
<feature type="compositionally biased region" description="Polar residues" evidence="1">
    <location>
        <begin position="520"/>
        <end position="531"/>
    </location>
</feature>
<dbReference type="InterPro" id="IPR032675">
    <property type="entry name" value="LRR_dom_sf"/>
</dbReference>
<feature type="compositionally biased region" description="Low complexity" evidence="1">
    <location>
        <begin position="716"/>
        <end position="738"/>
    </location>
</feature>